<dbReference type="Pfam" id="PF00258">
    <property type="entry name" value="Flavodoxin_1"/>
    <property type="match status" value="1"/>
</dbReference>
<dbReference type="InterPro" id="IPR017927">
    <property type="entry name" value="FAD-bd_FR_type"/>
</dbReference>
<dbReference type="SUPFAM" id="SSF63380">
    <property type="entry name" value="Riboflavin synthase domain-like"/>
    <property type="match status" value="1"/>
</dbReference>
<feature type="compositionally biased region" description="Low complexity" evidence="9">
    <location>
        <begin position="176"/>
        <end position="193"/>
    </location>
</feature>
<comment type="caution">
    <text evidence="12">The sequence shown here is derived from an EMBL/GenBank/DDBJ whole genome shotgun (WGS) entry which is preliminary data.</text>
</comment>
<gene>
    <name evidence="12" type="ORF">DYB32_001361</name>
</gene>
<dbReference type="PANTHER" id="PTHR19384:SF17">
    <property type="entry name" value="NADPH--CYTOCHROME P450 REDUCTASE"/>
    <property type="match status" value="1"/>
</dbReference>
<dbReference type="Pfam" id="PF00175">
    <property type="entry name" value="NAD_binding_1"/>
    <property type="match status" value="1"/>
</dbReference>
<dbReference type="GO" id="GO:0010181">
    <property type="term" value="F:FMN binding"/>
    <property type="evidence" value="ECO:0007669"/>
    <property type="project" value="InterPro"/>
</dbReference>
<protein>
    <recommendedName>
        <fullName evidence="8">NADPH--hemoprotein reductase</fullName>
        <ecNumber evidence="8">1.6.2.4</ecNumber>
    </recommendedName>
</protein>
<evidence type="ECO:0000259" key="11">
    <source>
        <dbReference type="PROSITE" id="PS51384"/>
    </source>
</evidence>
<evidence type="ECO:0000313" key="13">
    <source>
        <dbReference type="Proteomes" id="UP000285060"/>
    </source>
</evidence>
<dbReference type="InterPro" id="IPR029039">
    <property type="entry name" value="Flavoprotein-like_sf"/>
</dbReference>
<keyword evidence="4" id="KW-0288">FMN</keyword>
<name>A0A418B716_9STRA</name>
<keyword evidence="3" id="KW-0285">Flavoprotein</keyword>
<dbReference type="Gene3D" id="3.40.50.360">
    <property type="match status" value="1"/>
</dbReference>
<dbReference type="InterPro" id="IPR001433">
    <property type="entry name" value="OxRdtase_FAD/NAD-bd"/>
</dbReference>
<feature type="domain" description="FAD-binding FR-type" evidence="11">
    <location>
        <begin position="410"/>
        <end position="647"/>
    </location>
</feature>
<reference evidence="12 13" key="1">
    <citation type="submission" date="2018-08" db="EMBL/GenBank/DDBJ databases">
        <title>Aphanomyces genome sequencing and annotation.</title>
        <authorList>
            <person name="Minardi D."/>
            <person name="Oidtmann B."/>
            <person name="Van Der Giezen M."/>
            <person name="Studholme D.J."/>
        </authorList>
    </citation>
    <scope>NUCLEOTIDE SEQUENCE [LARGE SCALE GENOMIC DNA]</scope>
    <source>
        <strain evidence="12 13">NJM0002</strain>
    </source>
</reference>
<dbReference type="FunFam" id="1.20.990.10:FF:000001">
    <property type="entry name" value="NADPH--cytochrome P450 reductase"/>
    <property type="match status" value="1"/>
</dbReference>
<dbReference type="EC" id="1.6.2.4" evidence="8"/>
<comment type="cofactor">
    <cofactor evidence="1">
        <name>FMN</name>
        <dbReference type="ChEBI" id="CHEBI:58210"/>
    </cofactor>
</comment>
<organism evidence="12 13">
    <name type="scientific">Aphanomyces invadans</name>
    <dbReference type="NCBI Taxonomy" id="157072"/>
    <lineage>
        <taxon>Eukaryota</taxon>
        <taxon>Sar</taxon>
        <taxon>Stramenopiles</taxon>
        <taxon>Oomycota</taxon>
        <taxon>Saprolegniomycetes</taxon>
        <taxon>Saprolegniales</taxon>
        <taxon>Verrucalvaceae</taxon>
        <taxon>Aphanomyces</taxon>
    </lineage>
</organism>
<dbReference type="Gene3D" id="1.20.990.10">
    <property type="entry name" value="NADPH-cytochrome p450 Reductase, Chain A, domain 3"/>
    <property type="match status" value="1"/>
</dbReference>
<dbReference type="PROSITE" id="PS51384">
    <property type="entry name" value="FAD_FR"/>
    <property type="match status" value="1"/>
</dbReference>
<evidence type="ECO:0000256" key="3">
    <source>
        <dbReference type="ARBA" id="ARBA00022630"/>
    </source>
</evidence>
<dbReference type="FunFam" id="3.40.50.80:FF:000001">
    <property type="entry name" value="NADPH--cytochrome P450 reductase 1"/>
    <property type="match status" value="1"/>
</dbReference>
<keyword evidence="7" id="KW-0560">Oxidoreductase</keyword>
<sequence>MCFPTESDVAEFERNDRWQGEVELTSKQATKAAHPNSTYEVNIPSLATWLNMSVSQMRSVMGFVTSVAHVRGSQQAVGFCHSDALQHLFLQQQKNIHVGLEVDATDALHPPASSPHGEVSSLGPQQRHMSDLYVYVASAVVVALSVYFFARPSVNEADKAFEARYKAIQEEKRRAAAAGATSITTSTTAGSSAKVPKKPTSNRPLVTVFYGSQTGTAESFAKTIATLGNEQKYFETDLVDLEEFEPTMLKTLEYVVFVMATYGEGDPTDNAIEFMKYLNGTNEQLADDEFENVKYTVFGLGNKQYEQYNAIGRAVDSLLAKHGAQRVYPLGEGDDDGALEEDFDAWKEKLWSTLRRADGYLEASDEEAEPTTKFKTKAPQLAFDVVPVSSTNAAKAVPDDRIQNSTKHFFHNTEAKLVETRELRQSTSSGSTLHLEFDIKNTGVSYATADNLAILPENDPALVSRVATALRFDEDGVVELKPPDKTTKLPFPTPATIRTILSRYLDLNAAPRKGALAALAHYAASADEQDKLLRLASVDGKTDYQTWVVDACRTYGDVIEAFPSLQIPLAAFVHILPSLQPRYYTISSSSRVHPTRIHVTLGVIASELPGGRRFKGVTSNFLGNMVLPDSAQEKPKVPNPYGEQGKKQVRTWPSIRMNIRKSMFKLPASPSTPVIMVGPGTGIAPMRAFLQERHAQKEAGENVGATWLFFGCRRQAEDYLYKDELEAYRLSGTLTDLHVAFSRDTPQKVYVQHLIEQHGAALWKALSVGGHVYVCGATLMGTDVHKAFVELVQTHGGKSQADAAAFVQDLQHHHRYVQELWSA</sequence>
<dbReference type="Gene3D" id="3.40.50.80">
    <property type="entry name" value="Nucleotide-binding domain of ferredoxin-NADP reductase (FNR) module"/>
    <property type="match status" value="1"/>
</dbReference>
<accession>A0A418B716</accession>
<evidence type="ECO:0000256" key="7">
    <source>
        <dbReference type="ARBA" id="ARBA00023002"/>
    </source>
</evidence>
<dbReference type="Pfam" id="PF00667">
    <property type="entry name" value="FAD_binding_1"/>
    <property type="match status" value="1"/>
</dbReference>
<dbReference type="VEuPathDB" id="FungiDB:H310_06794"/>
<evidence type="ECO:0000313" key="12">
    <source>
        <dbReference type="EMBL" id="RHY33850.1"/>
    </source>
</evidence>
<evidence type="ECO:0000256" key="8">
    <source>
        <dbReference type="ARBA" id="ARBA00023797"/>
    </source>
</evidence>
<dbReference type="InterPro" id="IPR017938">
    <property type="entry name" value="Riboflavin_synthase-like_b-brl"/>
</dbReference>
<keyword evidence="13" id="KW-1185">Reference proteome</keyword>
<evidence type="ECO:0000256" key="5">
    <source>
        <dbReference type="ARBA" id="ARBA00022827"/>
    </source>
</evidence>
<dbReference type="SUPFAM" id="SSF52218">
    <property type="entry name" value="Flavoproteins"/>
    <property type="match status" value="1"/>
</dbReference>
<dbReference type="SUPFAM" id="SSF52343">
    <property type="entry name" value="Ferredoxin reductase-like, C-terminal NADP-linked domain"/>
    <property type="match status" value="1"/>
</dbReference>
<evidence type="ECO:0000256" key="1">
    <source>
        <dbReference type="ARBA" id="ARBA00001917"/>
    </source>
</evidence>
<dbReference type="VEuPathDB" id="FungiDB:H310_06796"/>
<dbReference type="PANTHER" id="PTHR19384">
    <property type="entry name" value="NITRIC OXIDE SYNTHASE-RELATED"/>
    <property type="match status" value="1"/>
</dbReference>
<dbReference type="InterPro" id="IPR008254">
    <property type="entry name" value="Flavodoxin/NO_synth"/>
</dbReference>
<dbReference type="InterPro" id="IPR001709">
    <property type="entry name" value="Flavoprot_Pyr_Nucl_cyt_Rdtase"/>
</dbReference>
<dbReference type="GO" id="GO:0003958">
    <property type="term" value="F:NADPH-hemoprotein reductase activity"/>
    <property type="evidence" value="ECO:0007669"/>
    <property type="project" value="UniProtKB-EC"/>
</dbReference>
<proteinExistence type="predicted"/>
<dbReference type="InterPro" id="IPR001094">
    <property type="entry name" value="Flavdoxin-like"/>
</dbReference>
<dbReference type="EMBL" id="QUSY01000054">
    <property type="protein sequence ID" value="RHY33850.1"/>
    <property type="molecule type" value="Genomic_DNA"/>
</dbReference>
<evidence type="ECO:0000259" key="10">
    <source>
        <dbReference type="PROSITE" id="PS50902"/>
    </source>
</evidence>
<dbReference type="GO" id="GO:0050660">
    <property type="term" value="F:flavin adenine dinucleotide binding"/>
    <property type="evidence" value="ECO:0007669"/>
    <property type="project" value="TreeGrafter"/>
</dbReference>
<evidence type="ECO:0000256" key="2">
    <source>
        <dbReference type="ARBA" id="ARBA00001974"/>
    </source>
</evidence>
<dbReference type="PRINTS" id="PR00369">
    <property type="entry name" value="FLAVODOXIN"/>
</dbReference>
<comment type="cofactor">
    <cofactor evidence="2">
        <name>FAD</name>
        <dbReference type="ChEBI" id="CHEBI:57692"/>
    </cofactor>
</comment>
<dbReference type="InterPro" id="IPR003097">
    <property type="entry name" value="CysJ-like_FAD-binding"/>
</dbReference>
<dbReference type="Proteomes" id="UP000285060">
    <property type="component" value="Unassembled WGS sequence"/>
</dbReference>
<dbReference type="InterPro" id="IPR039261">
    <property type="entry name" value="FNR_nucleotide-bd"/>
</dbReference>
<keyword evidence="6" id="KW-0521">NADP</keyword>
<feature type="region of interest" description="Disordered" evidence="9">
    <location>
        <begin position="176"/>
        <end position="199"/>
    </location>
</feature>
<dbReference type="GO" id="GO:0005829">
    <property type="term" value="C:cytosol"/>
    <property type="evidence" value="ECO:0007669"/>
    <property type="project" value="TreeGrafter"/>
</dbReference>
<keyword evidence="5" id="KW-0274">FAD</keyword>
<feature type="domain" description="Flavodoxin-like" evidence="10">
    <location>
        <begin position="206"/>
        <end position="351"/>
    </location>
</feature>
<dbReference type="AlphaFoldDB" id="A0A418B716"/>
<evidence type="ECO:0000256" key="6">
    <source>
        <dbReference type="ARBA" id="ARBA00022857"/>
    </source>
</evidence>
<evidence type="ECO:0000256" key="4">
    <source>
        <dbReference type="ARBA" id="ARBA00022643"/>
    </source>
</evidence>
<dbReference type="PRINTS" id="PR00371">
    <property type="entry name" value="FPNCR"/>
</dbReference>
<dbReference type="PROSITE" id="PS50902">
    <property type="entry name" value="FLAVODOXIN_LIKE"/>
    <property type="match status" value="1"/>
</dbReference>
<dbReference type="InterPro" id="IPR023173">
    <property type="entry name" value="NADPH_Cyt_P450_Rdtase_alpha"/>
</dbReference>
<evidence type="ECO:0000256" key="9">
    <source>
        <dbReference type="SAM" id="MobiDB-lite"/>
    </source>
</evidence>
<dbReference type="Gene3D" id="2.40.30.10">
    <property type="entry name" value="Translation factors"/>
    <property type="match status" value="1"/>
</dbReference>